<name>A0A1M5ETW0_VIBGA</name>
<dbReference type="AlphaFoldDB" id="A0A1M5ETW0"/>
<proteinExistence type="predicted"/>
<dbReference type="EMBL" id="FQUH01000018">
    <property type="protein sequence ID" value="SHF82650.1"/>
    <property type="molecule type" value="Genomic_DNA"/>
</dbReference>
<dbReference type="Gene3D" id="3.40.190.10">
    <property type="entry name" value="Periplasmic binding protein-like II"/>
    <property type="match status" value="1"/>
</dbReference>
<protein>
    <submittedName>
        <fullName evidence="2">Extracellular solute-binding protein, family 3</fullName>
    </submittedName>
</protein>
<sequence length="68" mass="8113">MYAAQHPKQVVHLDDAFTFEPLGWAVRQGDAEFVNFLNNYLKQIRGDGTYERIYAKWFQSDRWMKSVQ</sequence>
<reference evidence="3" key="1">
    <citation type="submission" date="2016-11" db="EMBL/GenBank/DDBJ databases">
        <authorList>
            <person name="Varghese N."/>
            <person name="Submissions S."/>
        </authorList>
    </citation>
    <scope>NUCLEOTIDE SEQUENCE [LARGE SCALE GENOMIC DNA]</scope>
    <source>
        <strain evidence="3">DSM 21264</strain>
    </source>
</reference>
<dbReference type="Pfam" id="PF00497">
    <property type="entry name" value="SBP_bac_3"/>
    <property type="match status" value="1"/>
</dbReference>
<evidence type="ECO:0000313" key="3">
    <source>
        <dbReference type="Proteomes" id="UP000184159"/>
    </source>
</evidence>
<dbReference type="Proteomes" id="UP000184159">
    <property type="component" value="Unassembled WGS sequence"/>
</dbReference>
<keyword evidence="3" id="KW-1185">Reference proteome</keyword>
<dbReference type="RefSeq" id="WP_370737045.1">
    <property type="nucleotide sequence ID" value="NZ_FQUH01000018.1"/>
</dbReference>
<accession>A0A1M5ETW0</accession>
<evidence type="ECO:0000313" key="2">
    <source>
        <dbReference type="EMBL" id="SHF82650.1"/>
    </source>
</evidence>
<feature type="domain" description="Solute-binding protein family 3/N-terminal" evidence="1">
    <location>
        <begin position="14"/>
        <end position="59"/>
    </location>
</feature>
<gene>
    <name evidence="2" type="ORF">SAMN02745781_03249</name>
</gene>
<dbReference type="SUPFAM" id="SSF53850">
    <property type="entry name" value="Periplasmic binding protein-like II"/>
    <property type="match status" value="1"/>
</dbReference>
<evidence type="ECO:0000259" key="1">
    <source>
        <dbReference type="Pfam" id="PF00497"/>
    </source>
</evidence>
<dbReference type="InterPro" id="IPR001638">
    <property type="entry name" value="Solute-binding_3/MltF_N"/>
</dbReference>
<organism evidence="2 3">
    <name type="scientific">Vibrio gazogenes DSM 21264 = NBRC 103151</name>
    <dbReference type="NCBI Taxonomy" id="1123492"/>
    <lineage>
        <taxon>Bacteria</taxon>
        <taxon>Pseudomonadati</taxon>
        <taxon>Pseudomonadota</taxon>
        <taxon>Gammaproteobacteria</taxon>
        <taxon>Vibrionales</taxon>
        <taxon>Vibrionaceae</taxon>
        <taxon>Vibrio</taxon>
    </lineage>
</organism>